<name>A0ABC8SRM0_9AQUA</name>
<dbReference type="EMBL" id="CAUOFW020003414">
    <property type="protein sequence ID" value="CAK9159862.1"/>
    <property type="molecule type" value="Genomic_DNA"/>
</dbReference>
<sequence length="356" mass="39854">MLQLKKLHEPSHGCPSRSSFAWSKSLKSLSYVHLTSYRSCCFNKAFVDNDNVKGMDFVNGLCCHSALMTLLLENVNLAWKTVVLERDLAIFGFFIALGRSTQSFLYANGFEALDEPIEGFVRYLIGGSVLYYPQLSSISSYQLYVEVVCEELDWLPFYPGISNTSKRSHHHKSKMASPPNAEAIPIVLDVCSHWLQSFIKYSRWLEKPFSVKAARFLSRGHNKLWEWTEELGMQKKLIESTAGTCVERTDSVTYSPARKEPDSFDKSSSHHGPFRPDESSQVEELNNLVSVGGKSGGGIRDIGFAGDEELNPKLPQFESAAKGIEKEIVPFDNYNSITSLVGVEKANRLGVGGIWM</sequence>
<keyword evidence="3" id="KW-1185">Reference proteome</keyword>
<evidence type="ECO:0000313" key="3">
    <source>
        <dbReference type="Proteomes" id="UP001642360"/>
    </source>
</evidence>
<dbReference type="Proteomes" id="UP001642360">
    <property type="component" value="Unassembled WGS sequence"/>
</dbReference>
<proteinExistence type="predicted"/>
<protein>
    <submittedName>
        <fullName evidence="2">Uncharacterized protein</fullName>
    </submittedName>
</protein>
<evidence type="ECO:0000313" key="2">
    <source>
        <dbReference type="EMBL" id="CAK9159862.1"/>
    </source>
</evidence>
<reference evidence="2 3" key="1">
    <citation type="submission" date="2024-02" db="EMBL/GenBank/DDBJ databases">
        <authorList>
            <person name="Vignale AGUSTIN F."/>
            <person name="Sosa J E."/>
            <person name="Modenutti C."/>
        </authorList>
    </citation>
    <scope>NUCLEOTIDE SEQUENCE [LARGE SCALE GENOMIC DNA]</scope>
</reference>
<dbReference type="PANTHER" id="PTHR14009:SF9">
    <property type="entry name" value="LETM1-LIKE PROTEIN"/>
    <property type="match status" value="1"/>
</dbReference>
<dbReference type="InterPro" id="IPR044202">
    <property type="entry name" value="LETM1/MDM38-like"/>
</dbReference>
<organism evidence="2 3">
    <name type="scientific">Ilex paraguariensis</name>
    <name type="common">yerba mate</name>
    <dbReference type="NCBI Taxonomy" id="185542"/>
    <lineage>
        <taxon>Eukaryota</taxon>
        <taxon>Viridiplantae</taxon>
        <taxon>Streptophyta</taxon>
        <taxon>Embryophyta</taxon>
        <taxon>Tracheophyta</taxon>
        <taxon>Spermatophyta</taxon>
        <taxon>Magnoliopsida</taxon>
        <taxon>eudicotyledons</taxon>
        <taxon>Gunneridae</taxon>
        <taxon>Pentapetalae</taxon>
        <taxon>asterids</taxon>
        <taxon>campanulids</taxon>
        <taxon>Aquifoliales</taxon>
        <taxon>Aquifoliaceae</taxon>
        <taxon>Ilex</taxon>
    </lineage>
</organism>
<dbReference type="AlphaFoldDB" id="A0ABC8SRM0"/>
<comment type="caution">
    <text evidence="2">The sequence shown here is derived from an EMBL/GenBank/DDBJ whole genome shotgun (WGS) entry which is preliminary data.</text>
</comment>
<dbReference type="PANTHER" id="PTHR14009">
    <property type="entry name" value="LEUCINE ZIPPER-EF-HAND CONTAINING TRANSMEMBRANE PROTEIN"/>
    <property type="match status" value="1"/>
</dbReference>
<feature type="compositionally biased region" description="Basic and acidic residues" evidence="1">
    <location>
        <begin position="257"/>
        <end position="278"/>
    </location>
</feature>
<gene>
    <name evidence="2" type="ORF">ILEXP_LOCUS28573</name>
</gene>
<accession>A0ABC8SRM0</accession>
<evidence type="ECO:0000256" key="1">
    <source>
        <dbReference type="SAM" id="MobiDB-lite"/>
    </source>
</evidence>
<feature type="region of interest" description="Disordered" evidence="1">
    <location>
        <begin position="249"/>
        <end position="281"/>
    </location>
</feature>